<dbReference type="EMBL" id="FNNU01000005">
    <property type="protein sequence ID" value="SDX72303.1"/>
    <property type="molecule type" value="Genomic_DNA"/>
</dbReference>
<dbReference type="InterPro" id="IPR048081">
    <property type="entry name" value="T3SS_coreg_PtrC-like"/>
</dbReference>
<dbReference type="RefSeq" id="WP_090231054.1">
    <property type="nucleotide sequence ID" value="NZ_FNNU01000005.1"/>
</dbReference>
<dbReference type="Proteomes" id="UP000243778">
    <property type="component" value="Unassembled WGS sequence"/>
</dbReference>
<keyword evidence="2" id="KW-1185">Reference proteome</keyword>
<protein>
    <submittedName>
        <fullName evidence="1">Uncharacterized protein</fullName>
    </submittedName>
</protein>
<proteinExistence type="predicted"/>
<dbReference type="AlphaFoldDB" id="A0A1H3E0S7"/>
<accession>A0A1H3E0S7</accession>
<gene>
    <name evidence="1" type="ORF">SAMN05216287_3648</name>
</gene>
<organism evidence="1 2">
    <name type="scientific">Pseudomonas kuykendallii</name>
    <dbReference type="NCBI Taxonomy" id="1007099"/>
    <lineage>
        <taxon>Bacteria</taxon>
        <taxon>Pseudomonadati</taxon>
        <taxon>Pseudomonadota</taxon>
        <taxon>Gammaproteobacteria</taxon>
        <taxon>Pseudomonadales</taxon>
        <taxon>Pseudomonadaceae</taxon>
        <taxon>Pseudomonas</taxon>
    </lineage>
</organism>
<reference evidence="2" key="1">
    <citation type="submission" date="2016-10" db="EMBL/GenBank/DDBJ databases">
        <authorList>
            <person name="Varghese N."/>
            <person name="Submissions S."/>
        </authorList>
    </citation>
    <scope>NUCLEOTIDE SEQUENCE [LARGE SCALE GENOMIC DNA]</scope>
    <source>
        <strain evidence="2">NRRL B-59562</strain>
    </source>
</reference>
<dbReference type="STRING" id="1007099.SAMN05216287_3648"/>
<dbReference type="NCBIfam" id="NF041597">
    <property type="entry name" value="T3SS_coreg_PtrC"/>
    <property type="match status" value="1"/>
</dbReference>
<name>A0A1H3E0S7_9PSED</name>
<evidence type="ECO:0000313" key="1">
    <source>
        <dbReference type="EMBL" id="SDX72303.1"/>
    </source>
</evidence>
<evidence type="ECO:0000313" key="2">
    <source>
        <dbReference type="Proteomes" id="UP000243778"/>
    </source>
</evidence>
<sequence>MTNVLHSKHAYGVTYVTVSDAGLEFESEAALHLDDGGLMTLKVPTLHSERLAVHDLLCLQNGLCQAA</sequence>
<dbReference type="OrthoDB" id="6985444at2"/>